<dbReference type="InterPro" id="IPR018490">
    <property type="entry name" value="cNMP-bd_dom_sf"/>
</dbReference>
<dbReference type="InterPro" id="IPR050818">
    <property type="entry name" value="KCNH_animal-type"/>
</dbReference>
<feature type="domain" description="Cyclic nucleotide-binding" evidence="1">
    <location>
        <begin position="15"/>
        <end position="133"/>
    </location>
</feature>
<protein>
    <submittedName>
        <fullName evidence="2">Cyclic nucleotide-binding domain-containing protein</fullName>
    </submittedName>
</protein>
<keyword evidence="3" id="KW-1185">Reference proteome</keyword>
<dbReference type="CDD" id="cd00038">
    <property type="entry name" value="CAP_ED"/>
    <property type="match status" value="1"/>
</dbReference>
<reference evidence="2 3" key="1">
    <citation type="submission" date="2022-01" db="EMBL/GenBank/DDBJ databases">
        <title>Maritalea mediterranea sp. nov., isolated from marine plastic residues from the Malva-rosa beach (Valencia, Spain).</title>
        <authorList>
            <person name="Vidal-Verdu A."/>
            <person name="Molina-Menor E."/>
            <person name="Pascual J."/>
            <person name="Pereto J."/>
            <person name="Porcar M."/>
        </authorList>
    </citation>
    <scope>NUCLEOTIDE SEQUENCE [LARGE SCALE GENOMIC DNA]</scope>
    <source>
        <strain evidence="2 3">P4.10X</strain>
    </source>
</reference>
<dbReference type="InterPro" id="IPR000595">
    <property type="entry name" value="cNMP-bd_dom"/>
</dbReference>
<dbReference type="EMBL" id="JAKGTI010000001">
    <property type="protein sequence ID" value="MCF4096906.1"/>
    <property type="molecule type" value="Genomic_DNA"/>
</dbReference>
<dbReference type="InterPro" id="IPR014710">
    <property type="entry name" value="RmlC-like_jellyroll"/>
</dbReference>
<dbReference type="PANTHER" id="PTHR10217:SF435">
    <property type="entry name" value="POTASSIUM VOLTAGE-GATED CHANNEL PROTEIN EAG"/>
    <property type="match status" value="1"/>
</dbReference>
<evidence type="ECO:0000313" key="2">
    <source>
        <dbReference type="EMBL" id="MCF4096906.1"/>
    </source>
</evidence>
<evidence type="ECO:0000313" key="3">
    <source>
        <dbReference type="Proteomes" id="UP001201217"/>
    </source>
</evidence>
<accession>A0ABS9E214</accession>
<dbReference type="PROSITE" id="PS50042">
    <property type="entry name" value="CNMP_BINDING_3"/>
    <property type="match status" value="1"/>
</dbReference>
<dbReference type="PANTHER" id="PTHR10217">
    <property type="entry name" value="VOLTAGE AND LIGAND GATED POTASSIUM CHANNEL"/>
    <property type="match status" value="1"/>
</dbReference>
<dbReference type="SUPFAM" id="SSF51206">
    <property type="entry name" value="cAMP-binding domain-like"/>
    <property type="match status" value="1"/>
</dbReference>
<name>A0ABS9E214_9HYPH</name>
<dbReference type="Pfam" id="PF00027">
    <property type="entry name" value="cNMP_binding"/>
    <property type="match status" value="1"/>
</dbReference>
<comment type="caution">
    <text evidence="2">The sequence shown here is derived from an EMBL/GenBank/DDBJ whole genome shotgun (WGS) entry which is preliminary data.</text>
</comment>
<dbReference type="RefSeq" id="WP_236112396.1">
    <property type="nucleotide sequence ID" value="NZ_JAKGTI010000001.1"/>
</dbReference>
<evidence type="ECO:0000259" key="1">
    <source>
        <dbReference type="PROSITE" id="PS50042"/>
    </source>
</evidence>
<organism evidence="2 3">
    <name type="scientific">Maritalea mediterranea</name>
    <dbReference type="NCBI Taxonomy" id="2909667"/>
    <lineage>
        <taxon>Bacteria</taxon>
        <taxon>Pseudomonadati</taxon>
        <taxon>Pseudomonadota</taxon>
        <taxon>Alphaproteobacteria</taxon>
        <taxon>Hyphomicrobiales</taxon>
        <taxon>Devosiaceae</taxon>
        <taxon>Maritalea</taxon>
    </lineage>
</organism>
<proteinExistence type="predicted"/>
<dbReference type="Proteomes" id="UP001201217">
    <property type="component" value="Unassembled WGS sequence"/>
</dbReference>
<dbReference type="SMART" id="SM00100">
    <property type="entry name" value="cNMP"/>
    <property type="match status" value="1"/>
</dbReference>
<sequence>MALEKMIEVLGQVEFFKNFSKDQINLVAFVSDFRQIPAGDLLVKQGDVAEGAFILVSGELVTEHEGGKHPDSVIDQPGALIGDMALLAATPRAVSIRARTNCDVVFVPRTHFKKLIQTYPELGEMMAAHIRQSLSSYVDALSSVGAKLKRG</sequence>
<gene>
    <name evidence="2" type="ORF">L1I42_00215</name>
</gene>
<dbReference type="Gene3D" id="2.60.120.10">
    <property type="entry name" value="Jelly Rolls"/>
    <property type="match status" value="1"/>
</dbReference>